<dbReference type="SUPFAM" id="SSF52540">
    <property type="entry name" value="P-loop containing nucleoside triphosphate hydrolases"/>
    <property type="match status" value="1"/>
</dbReference>
<accession>A0A2V4AI90</accession>
<organism evidence="5 6">
    <name type="scientific">Prauserella muralis</name>
    <dbReference type="NCBI Taxonomy" id="588067"/>
    <lineage>
        <taxon>Bacteria</taxon>
        <taxon>Bacillati</taxon>
        <taxon>Actinomycetota</taxon>
        <taxon>Actinomycetes</taxon>
        <taxon>Pseudonocardiales</taxon>
        <taxon>Pseudonocardiaceae</taxon>
        <taxon>Prauserella</taxon>
    </lineage>
</organism>
<dbReference type="GO" id="GO:0005737">
    <property type="term" value="C:cytoplasm"/>
    <property type="evidence" value="ECO:0007669"/>
    <property type="project" value="TreeGrafter"/>
</dbReference>
<feature type="domain" description="Orc1-like AAA ATPase" evidence="4">
    <location>
        <begin position="5"/>
        <end position="156"/>
    </location>
</feature>
<dbReference type="GO" id="GO:0005524">
    <property type="term" value="F:ATP binding"/>
    <property type="evidence" value="ECO:0007669"/>
    <property type="project" value="UniProtKB-KW"/>
</dbReference>
<gene>
    <name evidence="5" type="ORF">BAY60_29620</name>
</gene>
<keyword evidence="2" id="KW-0067">ATP-binding</keyword>
<keyword evidence="6" id="KW-1185">Reference proteome</keyword>
<protein>
    <submittedName>
        <fullName evidence="5">ATPase</fullName>
    </submittedName>
</protein>
<evidence type="ECO:0000256" key="2">
    <source>
        <dbReference type="ARBA" id="ARBA00022840"/>
    </source>
</evidence>
<evidence type="ECO:0000256" key="3">
    <source>
        <dbReference type="SAM" id="MobiDB-lite"/>
    </source>
</evidence>
<comment type="caution">
    <text evidence="5">The sequence shown here is derived from an EMBL/GenBank/DDBJ whole genome shotgun (WGS) entry which is preliminary data.</text>
</comment>
<dbReference type="InterPro" id="IPR011990">
    <property type="entry name" value="TPR-like_helical_dom_sf"/>
</dbReference>
<dbReference type="GO" id="GO:0004016">
    <property type="term" value="F:adenylate cyclase activity"/>
    <property type="evidence" value="ECO:0007669"/>
    <property type="project" value="TreeGrafter"/>
</dbReference>
<dbReference type="SUPFAM" id="SSF48452">
    <property type="entry name" value="TPR-like"/>
    <property type="match status" value="1"/>
</dbReference>
<dbReference type="PANTHER" id="PTHR16305:SF28">
    <property type="entry name" value="GUANYLATE CYCLASE DOMAIN-CONTAINING PROTEIN"/>
    <property type="match status" value="1"/>
</dbReference>
<dbReference type="Proteomes" id="UP000249915">
    <property type="component" value="Unassembled WGS sequence"/>
</dbReference>
<evidence type="ECO:0000256" key="1">
    <source>
        <dbReference type="ARBA" id="ARBA00022741"/>
    </source>
</evidence>
<name>A0A2V4AI90_9PSEU</name>
<dbReference type="AlphaFoldDB" id="A0A2V4AI90"/>
<dbReference type="Pfam" id="PF13191">
    <property type="entry name" value="AAA_16"/>
    <property type="match status" value="1"/>
</dbReference>
<dbReference type="InterPro" id="IPR027417">
    <property type="entry name" value="P-loop_NTPase"/>
</dbReference>
<evidence type="ECO:0000313" key="6">
    <source>
        <dbReference type="Proteomes" id="UP000249915"/>
    </source>
</evidence>
<dbReference type="PANTHER" id="PTHR16305">
    <property type="entry name" value="TESTICULAR SOLUBLE ADENYLYL CYCLASE"/>
    <property type="match status" value="1"/>
</dbReference>
<feature type="compositionally biased region" description="Low complexity" evidence="3">
    <location>
        <begin position="836"/>
        <end position="845"/>
    </location>
</feature>
<reference evidence="5 6" key="1">
    <citation type="submission" date="2016-07" db="EMBL/GenBank/DDBJ databases">
        <title>Draft genome sequence of Prauserella muralis DSM 45305, isolated from a mould-covered wall in an indoor environment.</title>
        <authorList>
            <person name="Ruckert C."/>
            <person name="Albersmeier A."/>
            <person name="Jiang C.-L."/>
            <person name="Jiang Y."/>
            <person name="Kalinowski J."/>
            <person name="Schneider O."/>
            <person name="Winkler A."/>
            <person name="Zotchev S.B."/>
        </authorList>
    </citation>
    <scope>NUCLEOTIDE SEQUENCE [LARGE SCALE GENOMIC DNA]</scope>
    <source>
        <strain evidence="5 6">DSM 45305</strain>
    </source>
</reference>
<feature type="region of interest" description="Disordered" evidence="3">
    <location>
        <begin position="833"/>
        <end position="855"/>
    </location>
</feature>
<evidence type="ECO:0000313" key="5">
    <source>
        <dbReference type="EMBL" id="PXY19662.1"/>
    </source>
</evidence>
<proteinExistence type="predicted"/>
<keyword evidence="1" id="KW-0547">Nucleotide-binding</keyword>
<dbReference type="EMBL" id="MASW01000007">
    <property type="protein sequence ID" value="PXY19662.1"/>
    <property type="molecule type" value="Genomic_DNA"/>
</dbReference>
<evidence type="ECO:0000259" key="4">
    <source>
        <dbReference type="Pfam" id="PF13191"/>
    </source>
</evidence>
<dbReference type="InterPro" id="IPR041664">
    <property type="entry name" value="AAA_16"/>
</dbReference>
<dbReference type="Gene3D" id="3.40.50.300">
    <property type="entry name" value="P-loop containing nucleotide triphosphate hydrolases"/>
    <property type="match status" value="1"/>
</dbReference>
<sequence>MRAEVARAADSHGGLVLVTGEAGIGKTTLVAGAADEARRHGALVLAGACWDSGSAPGYWPWVQVLRALRRTATPEEWSAAEQAGGDGLAVLLGEAPRQDTSDSFALHDAVTSALVSVSQSRPVVVVLDDLHWADTASLRLLEFAARHTWFERLLLIGAYRDVEVEDTGHALGPLILSLVAKATTVTLTGLDRDDIAALMARTVGHEPDPELVAEVHRRTGGNPFFVEQTARLWHSGGSVTAIAPGVRDAVRHRLSLLPAPVAQLLTAASVLGSEFHRQVLAAAVAAPVAQVDRLLDRAIAARLVTAKGGGVFAFAHDLVRESLHESLDDTQLRARHAAIVTAMRRSPALAERLFPGDLARHAFLAGDEVELGHRIDLLLAAGRSAASRMAFDEAVGHFRRGLELAGPAEAHRRITLVGELCSELAHAGDTEEAWRLLDEAAAFCREHADPALLARVALTGYRLGHHTGHPAREPLLREAHARLVRDEPAERDTPIEQLATELAIQLEQLARRGGDDEALGFILWTIHDTIWGPGTAERRLALTDELAAVGRRTGDLEMEQYAASLRWVALLERGDPGYLAQLDTFVTLADQGVDTRMKLGATVDECIIAGFTGRFAEADALFAKVLATLEDSEHVHFASMLYHMRWQHLYAQGRLDEVEQLYPSLSETDHGRLRVVQAITALATGDPAPALRYLAETPDAAQRFSIRTRPLWLRFLAQTAAVSRDPELCERARAELAPYRGQYLVSMFGFDLGGPVLYWLARLDAAQQRWDSAVEGFTEAARSADAMRARPWAVEARSGLADALLARGGPGDDDRAAGLLREVQREADTLGLRHLASPAPASPASDVDATDREPAGEFRFTGGTWRLSLNGETVHMPDAKGLRDLHTLLSRPGADIPAVSLLDPAGGELVVAARRLGGDDVLDEEARSRYKRRLTELDEQIDAATERGADDRAAQLDRERAALLHELRAAAGLGGRPRRLGDEAERARKTVTARIRDTLRKLDDRHPQLSAHLRATVSTGTHCRYDPDGTVSWRLS</sequence>